<proteinExistence type="predicted"/>
<organism evidence="1 2">
    <name type="scientific">Lentzea guizhouensis</name>
    <dbReference type="NCBI Taxonomy" id="1586287"/>
    <lineage>
        <taxon>Bacteria</taxon>
        <taxon>Bacillati</taxon>
        <taxon>Actinomycetota</taxon>
        <taxon>Actinomycetes</taxon>
        <taxon>Pseudonocardiales</taxon>
        <taxon>Pseudonocardiaceae</taxon>
        <taxon>Lentzea</taxon>
    </lineage>
</organism>
<sequence>MTANWRENSAWRWISDLSERIGVAGWTTLALTPALAAEVDQHAAAVRDILLLGVESSATVAAIVLLASYGRGLLDSALEAGDPWRGEATSWLGVRLMAVCQLAHAHGTRPLTNTLPHPA</sequence>
<evidence type="ECO:0000313" key="1">
    <source>
        <dbReference type="EMBL" id="ANZ43182.1"/>
    </source>
</evidence>
<gene>
    <name evidence="1" type="ORF">BBK82_32060</name>
</gene>
<dbReference type="InterPro" id="IPR045647">
    <property type="entry name" value="DUF6401"/>
</dbReference>
<dbReference type="EMBL" id="CP016793">
    <property type="protein sequence ID" value="ANZ43182.1"/>
    <property type="molecule type" value="Genomic_DNA"/>
</dbReference>
<dbReference type="Proteomes" id="UP000093053">
    <property type="component" value="Chromosome"/>
</dbReference>
<name>A0A1B2HZP4_9PSEU</name>
<dbReference type="Pfam" id="PF19939">
    <property type="entry name" value="DUF6401"/>
    <property type="match status" value="1"/>
</dbReference>
<reference evidence="1 2" key="1">
    <citation type="submission" date="2016-07" db="EMBL/GenBank/DDBJ databases">
        <title>Complete genome sequence of the Lentzea guizhouensis DHS C013.</title>
        <authorList>
            <person name="Cao C."/>
        </authorList>
    </citation>
    <scope>NUCLEOTIDE SEQUENCE [LARGE SCALE GENOMIC DNA]</scope>
    <source>
        <strain evidence="1 2">DHS C013</strain>
    </source>
</reference>
<dbReference type="AlphaFoldDB" id="A0A1B2HZP4"/>
<dbReference type="STRING" id="1586287.BBK82_32060"/>
<dbReference type="KEGG" id="led:BBK82_32060"/>
<accession>A0A1B2HZP4</accession>
<evidence type="ECO:0000313" key="2">
    <source>
        <dbReference type="Proteomes" id="UP000093053"/>
    </source>
</evidence>
<protein>
    <submittedName>
        <fullName evidence="1">Uncharacterized protein</fullName>
    </submittedName>
</protein>
<keyword evidence="2" id="KW-1185">Reference proteome</keyword>